<feature type="region of interest" description="Disordered" evidence="1">
    <location>
        <begin position="21"/>
        <end position="47"/>
    </location>
</feature>
<feature type="region of interest" description="Disordered" evidence="1">
    <location>
        <begin position="574"/>
        <end position="595"/>
    </location>
</feature>
<feature type="compositionally biased region" description="Low complexity" evidence="1">
    <location>
        <begin position="242"/>
        <end position="254"/>
    </location>
</feature>
<dbReference type="AlphaFoldDB" id="A6HYF2"/>
<dbReference type="PANTHER" id="PTHR24135">
    <property type="entry name" value="SH3 AND MULTIPLE ANKYRIN REPEAT DOMAINS PROTEIN"/>
    <property type="match status" value="1"/>
</dbReference>
<feature type="compositionally biased region" description="Basic and acidic residues" evidence="1">
    <location>
        <begin position="142"/>
        <end position="153"/>
    </location>
</feature>
<dbReference type="PROSITE" id="PS50105">
    <property type="entry name" value="SAM_DOMAIN"/>
    <property type="match status" value="1"/>
</dbReference>
<name>A6HYF2_RAT</name>
<protein>
    <submittedName>
        <fullName evidence="3">RCG47889, isoform CRA_a</fullName>
    </submittedName>
</protein>
<feature type="compositionally biased region" description="Basic and acidic residues" evidence="1">
    <location>
        <begin position="278"/>
        <end position="299"/>
    </location>
</feature>
<dbReference type="InterPro" id="IPR013761">
    <property type="entry name" value="SAM/pointed_sf"/>
</dbReference>
<reference evidence="4" key="1">
    <citation type="submission" date="2005-09" db="EMBL/GenBank/DDBJ databases">
        <authorList>
            <person name="Mural R.J."/>
            <person name="Li P.W."/>
            <person name="Adams M.D."/>
            <person name="Amanatides P.G."/>
            <person name="Baden-Tillson H."/>
            <person name="Barnstead M."/>
            <person name="Chin S.H."/>
            <person name="Dew I."/>
            <person name="Evans C.A."/>
            <person name="Ferriera S."/>
            <person name="Flanigan M."/>
            <person name="Fosler C."/>
            <person name="Glodek A."/>
            <person name="Gu Z."/>
            <person name="Holt R.A."/>
            <person name="Jennings D."/>
            <person name="Kraft C.L."/>
            <person name="Lu F."/>
            <person name="Nguyen T."/>
            <person name="Nusskern D.R."/>
            <person name="Pfannkoch C.M."/>
            <person name="Sitter C."/>
            <person name="Sutton G.G."/>
            <person name="Venter J.C."/>
            <person name="Wang Z."/>
            <person name="Woodage T."/>
            <person name="Zheng X.H."/>
            <person name="Zhong F."/>
        </authorList>
    </citation>
    <scope>NUCLEOTIDE SEQUENCE [LARGE SCALE GENOMIC DNA]</scope>
    <source>
        <strain>BN</strain>
        <strain evidence="4">Sprague-Dawley</strain>
    </source>
</reference>
<feature type="compositionally biased region" description="Low complexity" evidence="1">
    <location>
        <begin position="764"/>
        <end position="778"/>
    </location>
</feature>
<dbReference type="InterPro" id="IPR051569">
    <property type="entry name" value="SHANK"/>
</dbReference>
<dbReference type="SMART" id="SM00454">
    <property type="entry name" value="SAM"/>
    <property type="match status" value="1"/>
</dbReference>
<feature type="compositionally biased region" description="Low complexity" evidence="1">
    <location>
        <begin position="264"/>
        <end position="277"/>
    </location>
</feature>
<dbReference type="Gene3D" id="1.10.150.50">
    <property type="entry name" value="Transcription Factor, Ets-1"/>
    <property type="match status" value="1"/>
</dbReference>
<dbReference type="FunFam" id="1.10.150.50:FF:000006">
    <property type="entry name" value="SH3 and multiple ankyrin repeat domains protein 2"/>
    <property type="match status" value="1"/>
</dbReference>
<accession>A6HYF2</accession>
<dbReference type="SUPFAM" id="SSF47769">
    <property type="entry name" value="SAM/Pointed domain"/>
    <property type="match status" value="1"/>
</dbReference>
<evidence type="ECO:0000313" key="3">
    <source>
        <dbReference type="EMBL" id="EDM12228.1"/>
    </source>
</evidence>
<feature type="compositionally biased region" description="Low complexity" evidence="1">
    <location>
        <begin position="670"/>
        <end position="684"/>
    </location>
</feature>
<sequence length="853" mass="91290">MMREKGMFYRRELDRFSLDSEDVYSRSPAPQAAFRTKRGQMPENPYSEVGKIASKAVYVPAKPARRKGMLVKQSNVEDSPEKTCSIPIPTIIVKEPSTSSSGKSSQGSSMEIDPQATEPGQLRPDDSLTVSSPFAAAIAGAVRDREKRLEARRNSPAFLSTDLGDEDVGLGPPAPRMQPSKFPEEGGFGDEDETEQPLLPTPGAAPRELENHFLGGGEAGAQGEAGGPLSSTSKAKGPESGPAAALKSSSPASPENYVHPLTGRLLDPSSPLALALSARDRAMQESQQGHKGEAPKADLNKPLYIDTKMRPSVESGFPPVTRQNTRGPLRRQETENKYETDLSKDRRADDKKNMLINIVDTAQQKSAGLLMVHTVDIPVAGPPLEEEEDREDGDTKPDHSPSTVPEGVPKTEEPLPPPLEFANSFDIPDDRAASVPALADLVKQKKSDTPQPPSLNSSQPANSTDSKKPAGISNCLPSSFLPPPESFDAVTDSGIEEVDSRSSSDHHLETTSTISTVSSISTLSSEGGESMDTCTVYADGQAFVVDKPPVPPKPKMKPIVHKSNALYQDTLPEEDTDGFVIPPPAPPPPPGSAQAGVAKVIQPRTSKLWGDVTEVKSPILSGPKANVISELNSILQQMNRGKSVKPGEGLELPVGAKSANLAPRSPEVMSTVSGTRSTTVTFTVRPGTSQPITLQSRPPDYESRTSGPRRAPSPVVSPTELSKEILPTPPSAAAASPSPTLSDVFSLPSQSPAGDLFGLNPAGRSRSPSPSILQQPISNKPFTTKPVHLWTKPDVADWLESLNLGEHKETFMDNEIDGSHLPNLQKEDLIDLGVTRVGHRMNIERALKQLLDR</sequence>
<dbReference type="Pfam" id="PF00536">
    <property type="entry name" value="SAM_1"/>
    <property type="match status" value="1"/>
</dbReference>
<feature type="compositionally biased region" description="Gly residues" evidence="1">
    <location>
        <begin position="214"/>
        <end position="226"/>
    </location>
</feature>
<dbReference type="CDD" id="cd09506">
    <property type="entry name" value="SAM_Shank1_2_3"/>
    <property type="match status" value="1"/>
</dbReference>
<dbReference type="InterPro" id="IPR001660">
    <property type="entry name" value="SAM"/>
</dbReference>
<evidence type="ECO:0000313" key="4">
    <source>
        <dbReference type="Proteomes" id="UP000234681"/>
    </source>
</evidence>
<feature type="region of interest" description="Disordered" evidence="1">
    <location>
        <begin position="70"/>
        <end position="352"/>
    </location>
</feature>
<feature type="compositionally biased region" description="Pro residues" evidence="1">
    <location>
        <begin position="581"/>
        <end position="591"/>
    </location>
</feature>
<feature type="compositionally biased region" description="Low complexity" evidence="1">
    <location>
        <begin position="731"/>
        <end position="742"/>
    </location>
</feature>
<feature type="region of interest" description="Disordered" evidence="1">
    <location>
        <begin position="378"/>
        <end position="532"/>
    </location>
</feature>
<feature type="compositionally biased region" description="Polar residues" evidence="1">
    <location>
        <begin position="454"/>
        <end position="464"/>
    </location>
</feature>
<dbReference type="PANTHER" id="PTHR24135:SF17">
    <property type="entry name" value="SH3 AND MULTIPLE ANKYRIN REPEAT DOMAINS PROTEIN 2"/>
    <property type="match status" value="1"/>
</dbReference>
<feature type="compositionally biased region" description="Basic and acidic residues" evidence="1">
    <location>
        <begin position="498"/>
        <end position="509"/>
    </location>
</feature>
<proteinExistence type="predicted"/>
<gene>
    <name evidence="3" type="ORF">rCG_47889</name>
</gene>
<feature type="domain" description="SAM" evidence="2">
    <location>
        <begin position="790"/>
        <end position="853"/>
    </location>
</feature>
<feature type="compositionally biased region" description="Polar residues" evidence="1">
    <location>
        <begin position="686"/>
        <end position="696"/>
    </location>
</feature>
<feature type="region of interest" description="Disordered" evidence="1">
    <location>
        <begin position="639"/>
        <end position="780"/>
    </location>
</feature>
<dbReference type="Proteomes" id="UP000234681">
    <property type="component" value="Chromosome 1"/>
</dbReference>
<feature type="compositionally biased region" description="Low complexity" evidence="1">
    <location>
        <begin position="510"/>
        <end position="530"/>
    </location>
</feature>
<feature type="compositionally biased region" description="Low complexity" evidence="1">
    <location>
        <begin position="97"/>
        <end position="109"/>
    </location>
</feature>
<evidence type="ECO:0000259" key="2">
    <source>
        <dbReference type="PROSITE" id="PS50105"/>
    </source>
</evidence>
<dbReference type="EMBL" id="CH473953">
    <property type="protein sequence ID" value="EDM12228.1"/>
    <property type="molecule type" value="Genomic_DNA"/>
</dbReference>
<feature type="compositionally biased region" description="Basic and acidic residues" evidence="1">
    <location>
        <begin position="330"/>
        <end position="352"/>
    </location>
</feature>
<organism evidence="3 4">
    <name type="scientific">Rattus norvegicus</name>
    <name type="common">Rat</name>
    <dbReference type="NCBI Taxonomy" id="10116"/>
    <lineage>
        <taxon>Eukaryota</taxon>
        <taxon>Metazoa</taxon>
        <taxon>Chordata</taxon>
        <taxon>Craniata</taxon>
        <taxon>Vertebrata</taxon>
        <taxon>Euteleostomi</taxon>
        <taxon>Mammalia</taxon>
        <taxon>Eutheria</taxon>
        <taxon>Euarchontoglires</taxon>
        <taxon>Glires</taxon>
        <taxon>Rodentia</taxon>
        <taxon>Myomorpha</taxon>
        <taxon>Muroidea</taxon>
        <taxon>Muridae</taxon>
        <taxon>Murinae</taxon>
        <taxon>Rattus</taxon>
    </lineage>
</organism>
<evidence type="ECO:0000256" key="1">
    <source>
        <dbReference type="SAM" id="MobiDB-lite"/>
    </source>
</evidence>